<comment type="similarity">
    <text evidence="1">Belongs to the protein kinase superfamily. STE Ser/Thr protein kinase family. MAP kinase kinase kinase subfamily.</text>
</comment>
<evidence type="ECO:0000313" key="9">
    <source>
        <dbReference type="Proteomes" id="UP001058974"/>
    </source>
</evidence>
<dbReference type="PROSITE" id="PS50011">
    <property type="entry name" value="PROTEIN_KINASE_DOM"/>
    <property type="match status" value="1"/>
</dbReference>
<dbReference type="GO" id="GO:0005737">
    <property type="term" value="C:cytoplasm"/>
    <property type="evidence" value="ECO:0007669"/>
    <property type="project" value="TreeGrafter"/>
</dbReference>
<dbReference type="Proteomes" id="UP001058974">
    <property type="component" value="Chromosome 4"/>
</dbReference>
<gene>
    <name evidence="8" type="ORF">KIW84_045583</name>
</gene>
<feature type="domain" description="Protein kinase" evidence="7">
    <location>
        <begin position="140"/>
        <end position="281"/>
    </location>
</feature>
<dbReference type="GO" id="GO:0005524">
    <property type="term" value="F:ATP binding"/>
    <property type="evidence" value="ECO:0007669"/>
    <property type="project" value="UniProtKB-KW"/>
</dbReference>
<evidence type="ECO:0000256" key="2">
    <source>
        <dbReference type="ARBA" id="ARBA00022679"/>
    </source>
</evidence>
<protein>
    <submittedName>
        <fullName evidence="8">Mitogen-activated protein kinase kinase kinase 3</fullName>
    </submittedName>
</protein>
<evidence type="ECO:0000256" key="5">
    <source>
        <dbReference type="ARBA" id="ARBA00022840"/>
    </source>
</evidence>
<dbReference type="GO" id="GO:0004709">
    <property type="term" value="F:MAP kinase kinase kinase activity"/>
    <property type="evidence" value="ECO:0007669"/>
    <property type="project" value="TreeGrafter"/>
</dbReference>
<evidence type="ECO:0000256" key="1">
    <source>
        <dbReference type="ARBA" id="ARBA00006529"/>
    </source>
</evidence>
<keyword evidence="6" id="KW-0175">Coiled coil</keyword>
<comment type="caution">
    <text evidence="8">The sequence shown here is derived from an EMBL/GenBank/DDBJ whole genome shotgun (WGS) entry which is preliminary data.</text>
</comment>
<reference evidence="8 9" key="1">
    <citation type="journal article" date="2022" name="Nat. Genet.">
        <title>Improved pea reference genome and pan-genome highlight genomic features and evolutionary characteristics.</title>
        <authorList>
            <person name="Yang T."/>
            <person name="Liu R."/>
            <person name="Luo Y."/>
            <person name="Hu S."/>
            <person name="Wang D."/>
            <person name="Wang C."/>
            <person name="Pandey M.K."/>
            <person name="Ge S."/>
            <person name="Xu Q."/>
            <person name="Li N."/>
            <person name="Li G."/>
            <person name="Huang Y."/>
            <person name="Saxena R.K."/>
            <person name="Ji Y."/>
            <person name="Li M."/>
            <person name="Yan X."/>
            <person name="He Y."/>
            <person name="Liu Y."/>
            <person name="Wang X."/>
            <person name="Xiang C."/>
            <person name="Varshney R.K."/>
            <person name="Ding H."/>
            <person name="Gao S."/>
            <person name="Zong X."/>
        </authorList>
    </citation>
    <scope>NUCLEOTIDE SEQUENCE [LARGE SCALE GENOMIC DNA]</scope>
    <source>
        <strain evidence="8 9">cv. Zhongwan 6</strain>
    </source>
</reference>
<dbReference type="EMBL" id="JAMSHJ010000004">
    <property type="protein sequence ID" value="KAI5422169.1"/>
    <property type="molecule type" value="Genomic_DNA"/>
</dbReference>
<keyword evidence="3" id="KW-0547">Nucleotide-binding</keyword>
<dbReference type="Gramene" id="Psat04G0558300-T1">
    <property type="protein sequence ID" value="KAI5422169.1"/>
    <property type="gene ID" value="KIW84_045583"/>
</dbReference>
<evidence type="ECO:0000256" key="3">
    <source>
        <dbReference type="ARBA" id="ARBA00022741"/>
    </source>
</evidence>
<dbReference type="PROSITE" id="PS00108">
    <property type="entry name" value="PROTEIN_KINASE_ST"/>
    <property type="match status" value="1"/>
</dbReference>
<feature type="coiled-coil region" evidence="6">
    <location>
        <begin position="173"/>
        <end position="200"/>
    </location>
</feature>
<dbReference type="AlphaFoldDB" id="A0A9D5AXE3"/>
<sequence>MQAIFGSVRRSLVFRTASPETEDQSLRVGETLVDKTVTASVILDLKRGNWKWNYYWNYPNIILLREYIGKVKGYILLLVTISSSEHNQAAKDAIELLEKFSYFDQNVIQIGYCIRNSRVLSKPSPSSPPIPKDIVPQIRWRKGDLIDCGTFGHVYVGMNLDSGELLAVKQVLISASSASKEKARAHVKKLEEEVKLLKDLSHPNIVRYLAFPGAVIRTYTKQILLGLEDLHKNGIMHKDIKGANILVDNKGCIKLADFGASKQVVELATMSGAKSMTGTPY</sequence>
<dbReference type="SMART" id="SM00220">
    <property type="entry name" value="S_TKc"/>
    <property type="match status" value="1"/>
</dbReference>
<dbReference type="Pfam" id="PF00069">
    <property type="entry name" value="Pkinase"/>
    <property type="match status" value="2"/>
</dbReference>
<keyword evidence="2" id="KW-0808">Transferase</keyword>
<accession>A0A9D5AXE3</accession>
<dbReference type="InterPro" id="IPR011009">
    <property type="entry name" value="Kinase-like_dom_sf"/>
</dbReference>
<dbReference type="Gene3D" id="3.30.200.20">
    <property type="entry name" value="Phosphorylase Kinase, domain 1"/>
    <property type="match status" value="1"/>
</dbReference>
<dbReference type="InterPro" id="IPR008271">
    <property type="entry name" value="Ser/Thr_kinase_AS"/>
</dbReference>
<dbReference type="PANTHER" id="PTHR48016:SF51">
    <property type="entry name" value="PROTEIN KINASE DOMAIN-CONTAINING PROTEIN"/>
    <property type="match status" value="1"/>
</dbReference>
<keyword evidence="5" id="KW-0067">ATP-binding</keyword>
<evidence type="ECO:0000256" key="6">
    <source>
        <dbReference type="SAM" id="Coils"/>
    </source>
</evidence>
<dbReference type="SUPFAM" id="SSF56112">
    <property type="entry name" value="Protein kinase-like (PK-like)"/>
    <property type="match status" value="1"/>
</dbReference>
<dbReference type="PANTHER" id="PTHR48016">
    <property type="entry name" value="MAP KINASE KINASE KINASE SSK2-RELATED-RELATED"/>
    <property type="match status" value="1"/>
</dbReference>
<dbReference type="InterPro" id="IPR000719">
    <property type="entry name" value="Prot_kinase_dom"/>
</dbReference>
<keyword evidence="9" id="KW-1185">Reference proteome</keyword>
<organism evidence="8 9">
    <name type="scientific">Pisum sativum</name>
    <name type="common">Garden pea</name>
    <name type="synonym">Lathyrus oleraceus</name>
    <dbReference type="NCBI Taxonomy" id="3888"/>
    <lineage>
        <taxon>Eukaryota</taxon>
        <taxon>Viridiplantae</taxon>
        <taxon>Streptophyta</taxon>
        <taxon>Embryophyta</taxon>
        <taxon>Tracheophyta</taxon>
        <taxon>Spermatophyta</taxon>
        <taxon>Magnoliopsida</taxon>
        <taxon>eudicotyledons</taxon>
        <taxon>Gunneridae</taxon>
        <taxon>Pentapetalae</taxon>
        <taxon>rosids</taxon>
        <taxon>fabids</taxon>
        <taxon>Fabales</taxon>
        <taxon>Fabaceae</taxon>
        <taxon>Papilionoideae</taxon>
        <taxon>50 kb inversion clade</taxon>
        <taxon>NPAAA clade</taxon>
        <taxon>Hologalegina</taxon>
        <taxon>IRL clade</taxon>
        <taxon>Fabeae</taxon>
        <taxon>Lathyrus</taxon>
    </lineage>
</organism>
<dbReference type="InterPro" id="IPR050538">
    <property type="entry name" value="MAP_kinase_kinase_kinase"/>
</dbReference>
<dbReference type="Gene3D" id="1.10.510.10">
    <property type="entry name" value="Transferase(Phosphotransferase) domain 1"/>
    <property type="match status" value="1"/>
</dbReference>
<evidence type="ECO:0000256" key="4">
    <source>
        <dbReference type="ARBA" id="ARBA00022777"/>
    </source>
</evidence>
<name>A0A9D5AXE3_PEA</name>
<proteinExistence type="inferred from homology"/>
<keyword evidence="4 8" id="KW-0418">Kinase</keyword>
<evidence type="ECO:0000313" key="8">
    <source>
        <dbReference type="EMBL" id="KAI5422169.1"/>
    </source>
</evidence>
<evidence type="ECO:0000259" key="7">
    <source>
        <dbReference type="PROSITE" id="PS50011"/>
    </source>
</evidence>